<keyword evidence="2" id="KW-0812">Transmembrane</keyword>
<feature type="transmembrane region" description="Helical" evidence="2">
    <location>
        <begin position="182"/>
        <end position="210"/>
    </location>
</feature>
<keyword evidence="1" id="KW-0175">Coiled coil</keyword>
<proteinExistence type="predicted"/>
<keyword evidence="2" id="KW-1133">Transmembrane helix</keyword>
<evidence type="ECO:0000313" key="3">
    <source>
        <dbReference type="EMBL" id="GAA4403380.1"/>
    </source>
</evidence>
<reference evidence="4" key="1">
    <citation type="journal article" date="2019" name="Int. J. Syst. Evol. Microbiol.">
        <title>The Global Catalogue of Microorganisms (GCM) 10K type strain sequencing project: providing services to taxonomists for standard genome sequencing and annotation.</title>
        <authorList>
            <consortium name="The Broad Institute Genomics Platform"/>
            <consortium name="The Broad Institute Genome Sequencing Center for Infectious Disease"/>
            <person name="Wu L."/>
            <person name="Ma J."/>
        </authorList>
    </citation>
    <scope>NUCLEOTIDE SEQUENCE [LARGE SCALE GENOMIC DNA]</scope>
    <source>
        <strain evidence="4">JCM 17925</strain>
    </source>
</reference>
<feature type="transmembrane region" description="Helical" evidence="2">
    <location>
        <begin position="125"/>
        <end position="146"/>
    </location>
</feature>
<sequence>MAEEIPAWLEDEDLLRDEGVIFGLSDAKPEEKIAAIRTYFVHRCADLERDIDRFNEKIGEINLFIEQKENRIGELDHRRHELAGQQPGEHHLPRTLIGLGLSTVMCVGNFFLIDETLRPAFEQSRLISVGVFLAGMFNLFSRTSFFHESGSPATRRRLLEEVGLPLAAALFVFAQAVQRQPFLQAVALLLFVFFLFLLSGKLLLGTLTILRNDLRTSFRNKQLKIEQQTRSAQWDTEIDTLRKEIDELRVQKWQIIPELNRAEAELSRMNAKRDMLIKLFESEYNLARTLKTQLTERQRQAILRGR</sequence>
<gene>
    <name evidence="3" type="ORF">GCM10023187_19390</name>
</gene>
<comment type="caution">
    <text evidence="3">The sequence shown here is derived from an EMBL/GenBank/DDBJ whole genome shotgun (WGS) entry which is preliminary data.</text>
</comment>
<dbReference type="Proteomes" id="UP001500936">
    <property type="component" value="Unassembled WGS sequence"/>
</dbReference>
<feature type="coiled-coil region" evidence="1">
    <location>
        <begin position="231"/>
        <end position="279"/>
    </location>
</feature>
<accession>A0ABP8KB96</accession>
<keyword evidence="4" id="KW-1185">Reference proteome</keyword>
<evidence type="ECO:0000313" key="4">
    <source>
        <dbReference type="Proteomes" id="UP001500936"/>
    </source>
</evidence>
<evidence type="ECO:0000256" key="2">
    <source>
        <dbReference type="SAM" id="Phobius"/>
    </source>
</evidence>
<name>A0ABP8KB96_9BACT</name>
<protein>
    <submittedName>
        <fullName evidence="3">Uncharacterized protein</fullName>
    </submittedName>
</protein>
<evidence type="ECO:0000256" key="1">
    <source>
        <dbReference type="SAM" id="Coils"/>
    </source>
</evidence>
<dbReference type="EMBL" id="BAABHB010000003">
    <property type="protein sequence ID" value="GAA4403380.1"/>
    <property type="molecule type" value="Genomic_DNA"/>
</dbReference>
<feature type="transmembrane region" description="Helical" evidence="2">
    <location>
        <begin position="95"/>
        <end position="113"/>
    </location>
</feature>
<organism evidence="3 4">
    <name type="scientific">Nibrella viscosa</name>
    <dbReference type="NCBI Taxonomy" id="1084524"/>
    <lineage>
        <taxon>Bacteria</taxon>
        <taxon>Pseudomonadati</taxon>
        <taxon>Bacteroidota</taxon>
        <taxon>Cytophagia</taxon>
        <taxon>Cytophagales</taxon>
        <taxon>Spirosomataceae</taxon>
        <taxon>Nibrella</taxon>
    </lineage>
</organism>
<keyword evidence="2" id="KW-0472">Membrane</keyword>